<feature type="region of interest" description="Disordered" evidence="1">
    <location>
        <begin position="808"/>
        <end position="844"/>
    </location>
</feature>
<dbReference type="Pfam" id="PF25040">
    <property type="entry name" value="BLTP1_C"/>
    <property type="match status" value="3"/>
</dbReference>
<protein>
    <submittedName>
        <fullName evidence="3">Jg15900 protein</fullName>
    </submittedName>
</protein>
<feature type="non-terminal residue" evidence="3">
    <location>
        <position position="844"/>
    </location>
</feature>
<reference evidence="3" key="1">
    <citation type="submission" date="2022-03" db="EMBL/GenBank/DDBJ databases">
        <authorList>
            <person name="Lindestad O."/>
        </authorList>
    </citation>
    <scope>NUCLEOTIDE SEQUENCE</scope>
</reference>
<proteinExistence type="predicted"/>
<feature type="domain" description="Bridge-like lipid transfer protein family member 1 C-terminal" evidence="2">
    <location>
        <begin position="756"/>
        <end position="808"/>
    </location>
</feature>
<dbReference type="Proteomes" id="UP000838756">
    <property type="component" value="Unassembled WGS sequence"/>
</dbReference>
<accession>A0A8S4SLJ3</accession>
<dbReference type="AlphaFoldDB" id="A0A8S4SLJ3"/>
<feature type="compositionally biased region" description="Basic and acidic residues" evidence="1">
    <location>
        <begin position="599"/>
        <end position="611"/>
    </location>
</feature>
<feature type="domain" description="Bridge-like lipid transfer protein family member 1 C-terminal" evidence="2">
    <location>
        <begin position="657"/>
        <end position="709"/>
    </location>
</feature>
<feature type="compositionally biased region" description="Polar residues" evidence="1">
    <location>
        <begin position="613"/>
        <end position="625"/>
    </location>
</feature>
<name>A0A8S4SLJ3_9NEOP</name>
<keyword evidence="4" id="KW-1185">Reference proteome</keyword>
<dbReference type="GO" id="GO:0048488">
    <property type="term" value="P:synaptic vesicle endocytosis"/>
    <property type="evidence" value="ECO:0007669"/>
    <property type="project" value="TreeGrafter"/>
</dbReference>
<dbReference type="OrthoDB" id="6931298at2759"/>
<sequence>APEGVVLRAGRYLSATADIGLFEHTLSTDLLNHLVFVQKVFMKEVNEVVQKVYGGEKPVPLWNEEEVSSSAFSRILFSLLIRIKRIQLTATTPSNSAVRLETGAVEFELSNRVQNVPQPAGPHGLRLFARAQVDVNLSLGQLIRNAMFEEAEPEFQQYAFFNTRIAMRNAFQDEIVCEDDKEVVLITLKRPLIYIQPVAVDKAILVWLNYKNAYEYWNEKRMNLTKEVLTATQQVFEKVQLTSNISPPHLSTLFLQLNVDDIGICLPLNQPPLTTWGRGYEVDSRGAVVVTLESTSISACSSGSLVSKGRFVGLCLRFADDFEASLDDWKPDPGEACINVCCVSEGTYEVCSRTTAAKHNENAKWFLNVSWQMEGVDIHLDVNVGKQLSALGHTLTMLTGFEEEDILKMDYESDLDDEADNSKDSQESIVFRRKYTDHLPAFVFDTSIDAKRRSKLIEKEMTEQAKIINDLRALGASHSTVEYEMRRLHDLEALVFKDFRRDMIQKLRRQSVRASSITKGKLGLGSNRSHSFVSAPPPDSGAESLGVGVGVGESGETLLLADDDTRLADIIEGTSWSSADSDPLTGAGPSRSSSLRGPRGGDAREGREGRSRVTFQGGVQRQSSLPAPWPPHLHLSRERLDTSTTDTPGPSQSNESKQSKAKTAEPNIDFELDVKVHINSGKCVLHTKEPGKEEELKIGSSKSRVGRSASGGLGETRRARLPPPPDLTVFQVPGLQLKVHYESKTLPEDSASPQTMPNIPLNPSARKVGTKKASLFAWITLQSIPEETIISPHILDFLEQTLEPIPTKTSFTAPTAGTGENGSWKGIPDPNGADQKPWSDFHHI</sequence>
<organism evidence="3 4">
    <name type="scientific">Pararge aegeria aegeria</name>
    <dbReference type="NCBI Taxonomy" id="348720"/>
    <lineage>
        <taxon>Eukaryota</taxon>
        <taxon>Metazoa</taxon>
        <taxon>Ecdysozoa</taxon>
        <taxon>Arthropoda</taxon>
        <taxon>Hexapoda</taxon>
        <taxon>Insecta</taxon>
        <taxon>Pterygota</taxon>
        <taxon>Neoptera</taxon>
        <taxon>Endopterygota</taxon>
        <taxon>Lepidoptera</taxon>
        <taxon>Glossata</taxon>
        <taxon>Ditrysia</taxon>
        <taxon>Papilionoidea</taxon>
        <taxon>Nymphalidae</taxon>
        <taxon>Satyrinae</taxon>
        <taxon>Satyrini</taxon>
        <taxon>Parargina</taxon>
        <taxon>Pararge</taxon>
    </lineage>
</organism>
<feature type="compositionally biased region" description="Low complexity" evidence="1">
    <location>
        <begin position="588"/>
        <end position="597"/>
    </location>
</feature>
<evidence type="ECO:0000256" key="1">
    <source>
        <dbReference type="SAM" id="MobiDB-lite"/>
    </source>
</evidence>
<feature type="domain" description="Bridge-like lipid transfer protein family member 1 C-terminal" evidence="2">
    <location>
        <begin position="9"/>
        <end position="531"/>
    </location>
</feature>
<dbReference type="InterPro" id="IPR033616">
    <property type="entry name" value="BLTP1"/>
</dbReference>
<dbReference type="GO" id="GO:0098793">
    <property type="term" value="C:presynapse"/>
    <property type="evidence" value="ECO:0007669"/>
    <property type="project" value="GOC"/>
</dbReference>
<gene>
    <name evidence="3" type="primary">jg15900</name>
    <name evidence="3" type="ORF">PAEG_LOCUS26658</name>
</gene>
<dbReference type="EMBL" id="CAKXAJ010026428">
    <property type="protein sequence ID" value="CAH2268269.1"/>
    <property type="molecule type" value="Genomic_DNA"/>
</dbReference>
<feature type="compositionally biased region" description="Polar residues" evidence="1">
    <location>
        <begin position="642"/>
        <end position="656"/>
    </location>
</feature>
<evidence type="ECO:0000313" key="4">
    <source>
        <dbReference type="Proteomes" id="UP000838756"/>
    </source>
</evidence>
<evidence type="ECO:0000259" key="2">
    <source>
        <dbReference type="Pfam" id="PF25040"/>
    </source>
</evidence>
<evidence type="ECO:0000313" key="3">
    <source>
        <dbReference type="EMBL" id="CAH2268269.1"/>
    </source>
</evidence>
<feature type="region of interest" description="Disordered" evidence="1">
    <location>
        <begin position="574"/>
        <end position="665"/>
    </location>
</feature>
<dbReference type="InterPro" id="IPR056742">
    <property type="entry name" value="BLTP1_C"/>
</dbReference>
<feature type="region of interest" description="Disordered" evidence="1">
    <location>
        <begin position="518"/>
        <end position="547"/>
    </location>
</feature>
<feature type="region of interest" description="Disordered" evidence="1">
    <location>
        <begin position="694"/>
        <end position="726"/>
    </location>
</feature>
<dbReference type="PANTHER" id="PTHR31640">
    <property type="entry name" value="TRANSMEMBRANE PROTEIN KIAA1109"/>
    <property type="match status" value="1"/>
</dbReference>
<comment type="caution">
    <text evidence="3">The sequence shown here is derived from an EMBL/GenBank/DDBJ whole genome shotgun (WGS) entry which is preliminary data.</text>
</comment>
<dbReference type="PANTHER" id="PTHR31640:SF1">
    <property type="entry name" value="BRIDGE-LIKE LIPID TRANSFER PROTEIN FAMILY MEMBER 1"/>
    <property type="match status" value="1"/>
</dbReference>